<dbReference type="SUPFAM" id="SSF55486">
    <property type="entry name" value="Metalloproteases ('zincins'), catalytic domain"/>
    <property type="match status" value="1"/>
</dbReference>
<feature type="signal peptide" evidence="8">
    <location>
        <begin position="1"/>
        <end position="21"/>
    </location>
</feature>
<dbReference type="EMBL" id="LDAU01000051">
    <property type="protein sequence ID" value="KRX09408.1"/>
    <property type="molecule type" value="Genomic_DNA"/>
</dbReference>
<dbReference type="SUPFAM" id="SSF48371">
    <property type="entry name" value="ARM repeat"/>
    <property type="match status" value="1"/>
</dbReference>
<comment type="similarity">
    <text evidence="1">Belongs to the peptidase M1 family.</text>
</comment>
<keyword evidence="4" id="KW-0378">Hydrolase</keyword>
<dbReference type="InParanoid" id="A0A0V0R4Y4"/>
<dbReference type="InterPro" id="IPR016024">
    <property type="entry name" value="ARM-type_fold"/>
</dbReference>
<name>A0A0V0R4Y4_PSEPJ</name>
<evidence type="ECO:0000259" key="9">
    <source>
        <dbReference type="SMART" id="SM01263"/>
    </source>
</evidence>
<dbReference type="GO" id="GO:0008237">
    <property type="term" value="F:metallopeptidase activity"/>
    <property type="evidence" value="ECO:0007669"/>
    <property type="project" value="UniProtKB-KW"/>
</dbReference>
<dbReference type="GO" id="GO:0008270">
    <property type="term" value="F:zinc ion binding"/>
    <property type="evidence" value="ECO:0007669"/>
    <property type="project" value="InterPro"/>
</dbReference>
<proteinExistence type="inferred from homology"/>
<evidence type="ECO:0000256" key="6">
    <source>
        <dbReference type="ARBA" id="ARBA00023049"/>
    </source>
</evidence>
<feature type="binding site" evidence="7">
    <location>
        <position position="334"/>
    </location>
    <ligand>
        <name>Zn(2+)</name>
        <dbReference type="ChEBI" id="CHEBI:29105"/>
        <note>catalytic</note>
    </ligand>
</feature>
<evidence type="ECO:0000256" key="5">
    <source>
        <dbReference type="ARBA" id="ARBA00022833"/>
    </source>
</evidence>
<dbReference type="Gene3D" id="1.10.390.10">
    <property type="entry name" value="Neutral Protease Domain 2"/>
    <property type="match status" value="1"/>
</dbReference>
<keyword evidence="8" id="KW-0732">Signal</keyword>
<dbReference type="InterPro" id="IPR049980">
    <property type="entry name" value="LTA4H_cat"/>
</dbReference>
<evidence type="ECO:0000256" key="1">
    <source>
        <dbReference type="ARBA" id="ARBA00010136"/>
    </source>
</evidence>
<comment type="cofactor">
    <cofactor evidence="7">
        <name>Zn(2+)</name>
        <dbReference type="ChEBI" id="CHEBI:29105"/>
    </cofactor>
    <text evidence="7">Binds 1 zinc ion per subunit.</text>
</comment>
<feature type="chain" id="PRO_5006867702" evidence="8">
    <location>
        <begin position="22"/>
        <end position="678"/>
    </location>
</feature>
<dbReference type="Gene3D" id="2.60.40.1730">
    <property type="entry name" value="tricorn interacting facor f3 domain"/>
    <property type="match status" value="1"/>
</dbReference>
<dbReference type="PANTHER" id="PTHR45726:SF3">
    <property type="entry name" value="LEUKOTRIENE A-4 HYDROLASE"/>
    <property type="match status" value="1"/>
</dbReference>
<keyword evidence="5 7" id="KW-0862">Zinc</keyword>
<dbReference type="PANTHER" id="PTHR45726">
    <property type="entry name" value="LEUKOTRIENE A-4 HYDROLASE"/>
    <property type="match status" value="1"/>
</dbReference>
<dbReference type="InterPro" id="IPR014782">
    <property type="entry name" value="Peptidase_M1_dom"/>
</dbReference>
<dbReference type="InterPro" id="IPR034015">
    <property type="entry name" value="M1_LTA4H"/>
</dbReference>
<dbReference type="Pfam" id="PF01433">
    <property type="entry name" value="Peptidase_M1"/>
    <property type="match status" value="1"/>
</dbReference>
<dbReference type="CDD" id="cd09599">
    <property type="entry name" value="M1_LTA4H"/>
    <property type="match status" value="1"/>
</dbReference>
<dbReference type="Proteomes" id="UP000054937">
    <property type="component" value="Unassembled WGS sequence"/>
</dbReference>
<protein>
    <submittedName>
        <fullName evidence="10">Armadillo-type fold</fullName>
    </submittedName>
</protein>
<organism evidence="10 11">
    <name type="scientific">Pseudocohnilembus persalinus</name>
    <name type="common">Ciliate</name>
    <dbReference type="NCBI Taxonomy" id="266149"/>
    <lineage>
        <taxon>Eukaryota</taxon>
        <taxon>Sar</taxon>
        <taxon>Alveolata</taxon>
        <taxon>Ciliophora</taxon>
        <taxon>Intramacronucleata</taxon>
        <taxon>Oligohymenophorea</taxon>
        <taxon>Scuticociliatia</taxon>
        <taxon>Philasterida</taxon>
        <taxon>Pseudocohnilembidae</taxon>
        <taxon>Pseudocohnilembus</taxon>
    </lineage>
</organism>
<dbReference type="AlphaFoldDB" id="A0A0V0R4Y4"/>
<accession>A0A0V0R4Y4</accession>
<dbReference type="InterPro" id="IPR045357">
    <property type="entry name" value="Aminopeptidase_N-like_N"/>
</dbReference>
<dbReference type="SMART" id="SM01263">
    <property type="entry name" value="Leuk-A4-hydro_C"/>
    <property type="match status" value="1"/>
</dbReference>
<dbReference type="SUPFAM" id="SSF63737">
    <property type="entry name" value="Leukotriene A4 hydrolase N-terminal domain"/>
    <property type="match status" value="1"/>
</dbReference>
<dbReference type="InterPro" id="IPR038502">
    <property type="entry name" value="M1_LTA-4_hydro/amino_C_sf"/>
</dbReference>
<evidence type="ECO:0000313" key="10">
    <source>
        <dbReference type="EMBL" id="KRX09408.1"/>
    </source>
</evidence>
<evidence type="ECO:0000256" key="7">
    <source>
        <dbReference type="PIRSR" id="PIRSR634015-3"/>
    </source>
</evidence>
<dbReference type="InterPro" id="IPR015211">
    <property type="entry name" value="Peptidase_M1_C"/>
</dbReference>
<dbReference type="GO" id="GO:0005829">
    <property type="term" value="C:cytosol"/>
    <property type="evidence" value="ECO:0007669"/>
    <property type="project" value="TreeGrafter"/>
</dbReference>
<comment type="caution">
    <text evidence="10">The sequence shown here is derived from an EMBL/GenBank/DDBJ whole genome shotgun (WGS) entry which is preliminary data.</text>
</comment>
<evidence type="ECO:0000313" key="11">
    <source>
        <dbReference type="Proteomes" id="UP000054937"/>
    </source>
</evidence>
<keyword evidence="11" id="KW-1185">Reference proteome</keyword>
<evidence type="ECO:0000256" key="3">
    <source>
        <dbReference type="ARBA" id="ARBA00022723"/>
    </source>
</evidence>
<keyword evidence="6" id="KW-0482">Metalloprotease</keyword>
<feature type="domain" description="Peptidase M1 leukotriene A4 hydrolase/aminopeptidase C-terminal" evidence="9">
    <location>
        <begin position="509"/>
        <end position="654"/>
    </location>
</feature>
<dbReference type="Pfam" id="PF09127">
    <property type="entry name" value="Leuk-A4-hydro_C"/>
    <property type="match status" value="1"/>
</dbReference>
<sequence>MKIQGFLTLFVLLLFVLNTQQEVTEVDVNTFSNYEEVEIVEFNLELNIDFETKSLSGTVVLDMFPLVDNLKLVVLDAWDLDISSISFGSLAHDIDVQEFDTWVQNFCNKDCYQGSSIEIDVSSLWKDNKPIPEHQTFQLYINYGKSDLDERYGYTFVDAKYTKGKKHPIFYTQNEPIYMRSWIPFQDTPMTSTSWTAKITAPSDLKVFMTGIQKKYTDNQDGTATTTYESEDHLIPGYYIGLVIGDFEVLKISEKVYLVAEKENLEDGENLLKNVDSMIQYTEEYLNQKYYWNTFTVIIMPDNYPFEGAAHPGLTFISPTLLTQGDYGRDTILHMIASSYFGNVVGPANWSNYWIAQGFATFLRRKIQPQIFGTTYPDMDRMDGNFTMFSQMLDMDDGLQDTFASLHPNTKGINPDDALSMVPYEKGYQFLCHIEEIIGENEMQKFLQKYLKEQALNEVDYEHFKSFLEEYVEDKLPSKVEDIANIDWETWILTPGLPPKSIFPDFTSEEFDTVYSLSNKFIQFSGTSLPSNYDQVEDWHQIQKYAFVDSLLFNINQVDRRMCFQFDNLYDFKNDNDKELQSRWFEFTAILKYTYNDNETFLKEFVSSTGRAKYVYPVYQSLMTAGKHSVAKQLLEENKDWYHVYTYTLLDEVVNGVSVKGQGKKFEKKQRQKINTDL</sequence>
<dbReference type="Pfam" id="PF17900">
    <property type="entry name" value="Peptidase_M1_N"/>
    <property type="match status" value="1"/>
</dbReference>
<dbReference type="OrthoDB" id="79562at2759"/>
<dbReference type="Gene3D" id="3.30.2010.30">
    <property type="match status" value="1"/>
</dbReference>
<keyword evidence="3 7" id="KW-0479">Metal-binding</keyword>
<dbReference type="Gene3D" id="1.25.40.320">
    <property type="entry name" value="Peptidase M1, leukotriene A4 hydrolase/aminopeptidase C-terminal domain"/>
    <property type="match status" value="1"/>
</dbReference>
<evidence type="ECO:0000256" key="8">
    <source>
        <dbReference type="SAM" id="SignalP"/>
    </source>
</evidence>
<dbReference type="InterPro" id="IPR042097">
    <property type="entry name" value="Aminopeptidase_N-like_N_sf"/>
</dbReference>
<keyword evidence="2" id="KW-0645">Protease</keyword>
<reference evidence="10 11" key="1">
    <citation type="journal article" date="2015" name="Sci. Rep.">
        <title>Genome of the facultative scuticociliatosis pathogen Pseudocohnilembus persalinus provides insight into its virulence through horizontal gene transfer.</title>
        <authorList>
            <person name="Xiong J."/>
            <person name="Wang G."/>
            <person name="Cheng J."/>
            <person name="Tian M."/>
            <person name="Pan X."/>
            <person name="Warren A."/>
            <person name="Jiang C."/>
            <person name="Yuan D."/>
            <person name="Miao W."/>
        </authorList>
    </citation>
    <scope>NUCLEOTIDE SEQUENCE [LARGE SCALE GENOMIC DNA]</scope>
    <source>
        <strain evidence="10">36N120E</strain>
    </source>
</reference>
<gene>
    <name evidence="10" type="ORF">PPERSA_04714</name>
</gene>
<evidence type="ECO:0000256" key="2">
    <source>
        <dbReference type="ARBA" id="ARBA00022670"/>
    </source>
</evidence>
<evidence type="ECO:0000256" key="4">
    <source>
        <dbReference type="ARBA" id="ARBA00022801"/>
    </source>
</evidence>
<dbReference type="GO" id="GO:0006508">
    <property type="term" value="P:proteolysis"/>
    <property type="evidence" value="ECO:0007669"/>
    <property type="project" value="UniProtKB-KW"/>
</dbReference>
<dbReference type="InterPro" id="IPR027268">
    <property type="entry name" value="Peptidase_M4/M1_CTD_sf"/>
</dbReference>